<feature type="transmembrane region" description="Helical" evidence="2">
    <location>
        <begin position="222"/>
        <end position="240"/>
    </location>
</feature>
<evidence type="ECO:0000313" key="5">
    <source>
        <dbReference type="Proteomes" id="UP000313948"/>
    </source>
</evidence>
<evidence type="ECO:0008006" key="6">
    <source>
        <dbReference type="Google" id="ProtNLM"/>
    </source>
</evidence>
<evidence type="ECO:0000256" key="2">
    <source>
        <dbReference type="SAM" id="Phobius"/>
    </source>
</evidence>
<keyword evidence="2" id="KW-0812">Transmembrane</keyword>
<evidence type="ECO:0000256" key="3">
    <source>
        <dbReference type="SAM" id="SignalP"/>
    </source>
</evidence>
<sequence length="252" mass="25625">MSTTRARRAATTAALTLVLSGAGAAAHADVYFDEAVHLSWDGRTYSGVTVESFLGTPVTVPGDSTSRTLLVRNDGPTAGLLRASIVDVELLDPDTPDTHHATGEDLGSFYDDLVVGWGSGSASLTDLGTDGVTAILEQELAKDEELAITLSYALPADATSGNRANVGPREASFDVLLEIGGDMPTDPPEESTAAPVVLPPQPPASGTSGTTDLPTTGAEVRVLAGLAALVAGLGAAVLVARRRTVAGRVPGP</sequence>
<keyword evidence="2" id="KW-1133">Transmembrane helix</keyword>
<proteinExistence type="predicted"/>
<gene>
    <name evidence="4" type="ORF">FE251_13110</name>
</gene>
<evidence type="ECO:0000256" key="1">
    <source>
        <dbReference type="SAM" id="MobiDB-lite"/>
    </source>
</evidence>
<keyword evidence="3" id="KW-0732">Signal</keyword>
<dbReference type="RefSeq" id="WP_139949009.1">
    <property type="nucleotide sequence ID" value="NZ_CP040899.1"/>
</dbReference>
<reference evidence="4 5" key="1">
    <citation type="submission" date="2019-05" db="EMBL/GenBank/DDBJ databases">
        <title>Georgenia *** sp. nov., and Georgenia *** sp. nov., isolated from the intestinal contents of plateau pika (Ochotona curzoniae) in the Qinghai-Tibet plateau of China.</title>
        <authorList>
            <person name="Tian Z."/>
        </authorList>
    </citation>
    <scope>NUCLEOTIDE SEQUENCE [LARGE SCALE GENOMIC DNA]</scope>
    <source>
        <strain evidence="4 5">Z294</strain>
    </source>
</reference>
<dbReference type="EMBL" id="CP040899">
    <property type="protein sequence ID" value="QDB80214.1"/>
    <property type="molecule type" value="Genomic_DNA"/>
</dbReference>
<keyword evidence="5" id="KW-1185">Reference proteome</keyword>
<evidence type="ECO:0000313" key="4">
    <source>
        <dbReference type="EMBL" id="QDB80214.1"/>
    </source>
</evidence>
<dbReference type="Proteomes" id="UP000313948">
    <property type="component" value="Chromosome"/>
</dbReference>
<feature type="compositionally biased region" description="Polar residues" evidence="1">
    <location>
        <begin position="205"/>
        <end position="214"/>
    </location>
</feature>
<feature type="chain" id="PRO_5046051355" description="LPXTG cell wall anchor domain-containing protein" evidence="3">
    <location>
        <begin position="29"/>
        <end position="252"/>
    </location>
</feature>
<feature type="region of interest" description="Disordered" evidence="1">
    <location>
        <begin position="182"/>
        <end position="214"/>
    </location>
</feature>
<protein>
    <recommendedName>
        <fullName evidence="6">LPXTG cell wall anchor domain-containing protein</fullName>
    </recommendedName>
</protein>
<feature type="signal peptide" evidence="3">
    <location>
        <begin position="1"/>
        <end position="28"/>
    </location>
</feature>
<keyword evidence="2" id="KW-0472">Membrane</keyword>
<organism evidence="4 5">
    <name type="scientific">Georgenia wutianyii</name>
    <dbReference type="NCBI Taxonomy" id="2585135"/>
    <lineage>
        <taxon>Bacteria</taxon>
        <taxon>Bacillati</taxon>
        <taxon>Actinomycetota</taxon>
        <taxon>Actinomycetes</taxon>
        <taxon>Micrococcales</taxon>
        <taxon>Bogoriellaceae</taxon>
        <taxon>Georgenia</taxon>
    </lineage>
</organism>
<name>A0ABX5VP08_9MICO</name>
<accession>A0ABX5VP08</accession>